<feature type="domain" description="HAMP" evidence="6">
    <location>
        <begin position="151"/>
        <end position="203"/>
    </location>
</feature>
<dbReference type="InterPro" id="IPR051310">
    <property type="entry name" value="MCP_chemotaxis"/>
</dbReference>
<evidence type="ECO:0000259" key="6">
    <source>
        <dbReference type="PROSITE" id="PS50885"/>
    </source>
</evidence>
<dbReference type="Gene3D" id="1.10.287.950">
    <property type="entry name" value="Methyl-accepting chemotaxis protein"/>
    <property type="match status" value="2"/>
</dbReference>
<comment type="similarity">
    <text evidence="2">Belongs to the methyl-accepting chemotaxis (MCP) protein family.</text>
</comment>
<evidence type="ECO:0000256" key="4">
    <source>
        <dbReference type="SAM" id="Coils"/>
    </source>
</evidence>
<organism evidence="7 8">
    <name type="scientific">Geotalea uraniireducens</name>
    <dbReference type="NCBI Taxonomy" id="351604"/>
    <lineage>
        <taxon>Bacteria</taxon>
        <taxon>Pseudomonadati</taxon>
        <taxon>Thermodesulfobacteriota</taxon>
        <taxon>Desulfuromonadia</taxon>
        <taxon>Geobacterales</taxon>
        <taxon>Geobacteraceae</taxon>
        <taxon>Geotalea</taxon>
    </lineage>
</organism>
<dbReference type="RefSeq" id="WP_282000282.1">
    <property type="nucleotide sequence ID" value="NZ_AP027151.1"/>
</dbReference>
<evidence type="ECO:0000313" key="8">
    <source>
        <dbReference type="Proteomes" id="UP001317705"/>
    </source>
</evidence>
<name>A0ABM8EQ57_9BACT</name>
<keyword evidence="3" id="KW-0807">Transducer</keyword>
<dbReference type="InterPro" id="IPR004090">
    <property type="entry name" value="Chemotax_Me-accpt_rcpt"/>
</dbReference>
<sequence>MKRATSKAAAAPAVPAAALNEEIYRLVGAITAGRLDERGETSGLSDDDARLVEAINGMLDTLVAPLRLAAGAIDEIAHGRIPPFVIDDFTGEHDTLKRNLNTLLATLYGLDRETRYLIRNIDAGRLQARGNDWDFEGVWRDLITGVNGTLDAVMGPVNEAGTVLSHLAEYDLGARMRGKYHGEHSTIKKAMNATAESLHAAVTQMAETVEMVSAVGGQITASSQIVTDGTREQESQLTETSGVLEHIAKTSQTSAENTVEARQIAQQSAASIDTAKTVMDQMLQAMAEIRGSADNTVGIVQQIDSIAKETDKLSANATSKASLIRSSANGFSVVAGEVRNLSKRCEEAVARLNDFRRRVAFTPLSGNGGSADEVMDEYLDLVRELKGVASNSGLLGVNAAISAAHVEGAGNDFQQLTEEIRQLARRSTDAAKQTDVLIRTSVEQARRGEELTQKIDGCLSTAVSGAATISSLTEQISQNSQEQASAIEEISRSVIHINEVTRQNAASAQTSSEAAQGMNQQVAKLSRMVSKFRLDGAAG</sequence>
<dbReference type="Pfam" id="PF18947">
    <property type="entry name" value="HAMP_2"/>
    <property type="match status" value="2"/>
</dbReference>
<dbReference type="Pfam" id="PF00015">
    <property type="entry name" value="MCPsignal"/>
    <property type="match status" value="2"/>
</dbReference>
<dbReference type="InterPro" id="IPR004089">
    <property type="entry name" value="MCPsignal_dom"/>
</dbReference>
<dbReference type="PANTHER" id="PTHR43531">
    <property type="entry name" value="PROTEIN ICFG"/>
    <property type="match status" value="1"/>
</dbReference>
<accession>A0ABM8EQ57</accession>
<dbReference type="PRINTS" id="PR00260">
    <property type="entry name" value="CHEMTRNSDUCR"/>
</dbReference>
<keyword evidence="4" id="KW-0175">Coiled coil</keyword>
<feature type="coiled-coil region" evidence="4">
    <location>
        <begin position="406"/>
        <end position="433"/>
    </location>
</feature>
<evidence type="ECO:0000259" key="5">
    <source>
        <dbReference type="PROSITE" id="PS50111"/>
    </source>
</evidence>
<evidence type="ECO:0000256" key="1">
    <source>
        <dbReference type="ARBA" id="ARBA00022500"/>
    </source>
</evidence>
<reference evidence="7 8" key="1">
    <citation type="submission" date="2022-12" db="EMBL/GenBank/DDBJ databases">
        <title>Polyphasic characterization of Geotalea uranireducens NIT-SL11 newly isolated from a complex of sewage sludge and microbially reduced graphene oxide.</title>
        <authorList>
            <person name="Xie L."/>
            <person name="Yoshida N."/>
            <person name="Meng L."/>
        </authorList>
    </citation>
    <scope>NUCLEOTIDE SEQUENCE [LARGE SCALE GENOMIC DNA]</scope>
    <source>
        <strain evidence="7 8">NIT-SL11</strain>
    </source>
</reference>
<evidence type="ECO:0000313" key="7">
    <source>
        <dbReference type="EMBL" id="BDV44176.1"/>
    </source>
</evidence>
<keyword evidence="1" id="KW-0145">Chemotaxis</keyword>
<evidence type="ECO:0000256" key="2">
    <source>
        <dbReference type="ARBA" id="ARBA00029447"/>
    </source>
</evidence>
<dbReference type="SUPFAM" id="SSF58104">
    <property type="entry name" value="Methyl-accepting chemotaxis protein (MCP) signaling domain"/>
    <property type="match status" value="2"/>
</dbReference>
<protein>
    <submittedName>
        <fullName evidence="7">Chemotaxis protein</fullName>
    </submittedName>
</protein>
<dbReference type="PANTHER" id="PTHR43531:SF11">
    <property type="entry name" value="METHYL-ACCEPTING CHEMOTAXIS PROTEIN 3"/>
    <property type="match status" value="1"/>
</dbReference>
<feature type="domain" description="Methyl-accepting transducer" evidence="5">
    <location>
        <begin position="208"/>
        <end position="519"/>
    </location>
</feature>
<dbReference type="Proteomes" id="UP001317705">
    <property type="component" value="Chromosome"/>
</dbReference>
<evidence type="ECO:0000256" key="3">
    <source>
        <dbReference type="PROSITE-ProRule" id="PRU00284"/>
    </source>
</evidence>
<gene>
    <name evidence="7" type="primary">mvhV</name>
    <name evidence="7" type="ORF">GURASL_30990</name>
</gene>
<dbReference type="SMART" id="SM00283">
    <property type="entry name" value="MA"/>
    <property type="match status" value="1"/>
</dbReference>
<dbReference type="EMBL" id="AP027151">
    <property type="protein sequence ID" value="BDV44176.1"/>
    <property type="molecule type" value="Genomic_DNA"/>
</dbReference>
<dbReference type="Gene3D" id="1.20.120.1530">
    <property type="match status" value="1"/>
</dbReference>
<keyword evidence="8" id="KW-1185">Reference proteome</keyword>
<dbReference type="PROSITE" id="PS50885">
    <property type="entry name" value="HAMP"/>
    <property type="match status" value="1"/>
</dbReference>
<proteinExistence type="inferred from homology"/>
<dbReference type="PROSITE" id="PS50111">
    <property type="entry name" value="CHEMOTAXIS_TRANSDUC_2"/>
    <property type="match status" value="1"/>
</dbReference>
<dbReference type="SMART" id="SM00304">
    <property type="entry name" value="HAMP"/>
    <property type="match status" value="2"/>
</dbReference>
<dbReference type="InterPro" id="IPR003660">
    <property type="entry name" value="HAMP_dom"/>
</dbReference>